<keyword evidence="6" id="KW-0735">Signal-anchor</keyword>
<reference evidence="13 14" key="1">
    <citation type="submission" date="2024-09" db="EMBL/GenBank/DDBJ databases">
        <title>Chromosome-scale assembly of Riccia fluitans.</title>
        <authorList>
            <person name="Paukszto L."/>
            <person name="Sawicki J."/>
            <person name="Karawczyk K."/>
            <person name="Piernik-Szablinska J."/>
            <person name="Szczecinska M."/>
            <person name="Mazdziarz M."/>
        </authorList>
    </citation>
    <scope>NUCLEOTIDE SEQUENCE [LARGE SCALE GENOMIC DNA]</scope>
    <source>
        <strain evidence="13">Rf_01</strain>
        <tissue evidence="13">Aerial parts of the thallus</tissue>
    </source>
</reference>
<evidence type="ECO:0008006" key="15">
    <source>
        <dbReference type="Google" id="ProtNLM"/>
    </source>
</evidence>
<evidence type="ECO:0000256" key="7">
    <source>
        <dbReference type="ARBA" id="ARBA00022989"/>
    </source>
</evidence>
<evidence type="ECO:0000256" key="2">
    <source>
        <dbReference type="ARBA" id="ARBA00008361"/>
    </source>
</evidence>
<feature type="transmembrane region" description="Helical" evidence="12">
    <location>
        <begin position="12"/>
        <end position="34"/>
    </location>
</feature>
<organism evidence="13 14">
    <name type="scientific">Riccia fluitans</name>
    <dbReference type="NCBI Taxonomy" id="41844"/>
    <lineage>
        <taxon>Eukaryota</taxon>
        <taxon>Viridiplantae</taxon>
        <taxon>Streptophyta</taxon>
        <taxon>Embryophyta</taxon>
        <taxon>Marchantiophyta</taxon>
        <taxon>Marchantiopsida</taxon>
        <taxon>Marchantiidae</taxon>
        <taxon>Marchantiales</taxon>
        <taxon>Ricciaceae</taxon>
        <taxon>Riccia</taxon>
    </lineage>
</organism>
<dbReference type="PANTHER" id="PTHR10108">
    <property type="entry name" value="SAM-DEPENDENT METHYLTRANSFERASE"/>
    <property type="match status" value="1"/>
</dbReference>
<evidence type="ECO:0000256" key="9">
    <source>
        <dbReference type="ARBA" id="ARBA00023180"/>
    </source>
</evidence>
<dbReference type="InterPro" id="IPR004159">
    <property type="entry name" value="Put_SAM_MeTrfase"/>
</dbReference>
<dbReference type="FunFam" id="3.40.50.150:FF:000043">
    <property type="entry name" value="probable methyltransferase PMT3"/>
    <property type="match status" value="1"/>
</dbReference>
<dbReference type="InterPro" id="IPR029063">
    <property type="entry name" value="SAM-dependent_MTases_sf"/>
</dbReference>
<evidence type="ECO:0000256" key="3">
    <source>
        <dbReference type="ARBA" id="ARBA00022603"/>
    </source>
</evidence>
<keyword evidence="9" id="KW-0325">Glycoprotein</keyword>
<evidence type="ECO:0000256" key="5">
    <source>
        <dbReference type="ARBA" id="ARBA00022692"/>
    </source>
</evidence>
<sequence>MKSKSVRVPEKRIPGVLMTAVIFISMFLIAIWIVSAPSDTSSGYVSAVGDSTSNIKPGNEQALAEEKADAQDKIDDEEVEEDKPPKNDVDPKASEEEQQTEKVEQGIEQQEEGEPEMKKDGEIPNEKDEATDEEGLPVNTEAEEKETDGEKLELSVENKEANKSSLITQAKESTEEKISEVIEKEGTVDEKALETKKDDTQSSDGAATEDRVEVTDDGKYIWKVCTFEGAQDYIPCLDNKKEIKKLPSTKHFEHRERHCPVGEDLPTCLAPLPEGYKIRIDWPESRDKIWHANVPHDKLVSYKQDQNWVRKEGDMLVFPGGGTQFKHGALQYIDSIHNILDDISWGKKSRVILDVGCGVASFGGYMFDRDGLVMSFAPKDEHDAQVQMALERGIPALVSVMGTKRLSFPSNVYDIVHCARCRVKWHAEGGRLLLELNRLLRPGGYFVWSATPVYRQDPEDVDDWKETIKVTEAMCWKMVIRTKADPETQIGYAIFQKPEDNTCYEKRTVDQPPMCEVDDKQDAAWYVDMNSCLHRIPTGEEARGTEWPVEWPARVETTPKWLKTVPKGLYGKPAADEFVADSEHWRHVIEKSYLTKVGITWSHVRNVLDMKAGYGGFAAALASQPLWVMNVIPTDEPDTLPIIFDRGLIGLYHDWCESLSTYPRTYDLMHSSHLFSGLKKRCPNGIVDTIIEMDRVLRPNGWAIFRETADVMGEIEEMMKSLHWEVKYTYGEKSERLVAAQKGMWRPESVL</sequence>
<comment type="caution">
    <text evidence="13">The sequence shown here is derived from an EMBL/GenBank/DDBJ whole genome shotgun (WGS) entry which is preliminary data.</text>
</comment>
<dbReference type="Pfam" id="PF03141">
    <property type="entry name" value="Methyltransf_29"/>
    <property type="match status" value="1"/>
</dbReference>
<dbReference type="GO" id="GO:0008168">
    <property type="term" value="F:methyltransferase activity"/>
    <property type="evidence" value="ECO:0007669"/>
    <property type="project" value="UniProtKB-KW"/>
</dbReference>
<evidence type="ECO:0000313" key="13">
    <source>
        <dbReference type="EMBL" id="KAL2611152.1"/>
    </source>
</evidence>
<feature type="compositionally biased region" description="Basic and acidic residues" evidence="11">
    <location>
        <begin position="64"/>
        <end position="73"/>
    </location>
</feature>
<protein>
    <recommendedName>
        <fullName evidence="15">Methyltransferase</fullName>
    </recommendedName>
</protein>
<dbReference type="EMBL" id="JBHFFA010000007">
    <property type="protein sequence ID" value="KAL2611152.1"/>
    <property type="molecule type" value="Genomic_DNA"/>
</dbReference>
<keyword evidence="14" id="KW-1185">Reference proteome</keyword>
<feature type="compositionally biased region" description="Basic and acidic residues" evidence="11">
    <location>
        <begin position="115"/>
        <end position="128"/>
    </location>
</feature>
<gene>
    <name evidence="13" type="ORF">R1flu_022844</name>
</gene>
<feature type="compositionally biased region" description="Basic and acidic residues" evidence="11">
    <location>
        <begin position="82"/>
        <end position="105"/>
    </location>
</feature>
<feature type="compositionally biased region" description="Acidic residues" evidence="11">
    <location>
        <begin position="129"/>
        <end position="147"/>
    </location>
</feature>
<comment type="similarity">
    <text evidence="2">Belongs to the methyltransferase superfamily.</text>
</comment>
<evidence type="ECO:0000256" key="8">
    <source>
        <dbReference type="ARBA" id="ARBA00023136"/>
    </source>
</evidence>
<keyword evidence="3" id="KW-0489">Methyltransferase</keyword>
<evidence type="ECO:0000256" key="4">
    <source>
        <dbReference type="ARBA" id="ARBA00022679"/>
    </source>
</evidence>
<keyword evidence="4" id="KW-0808">Transferase</keyword>
<name>A0ABD1XQC6_9MARC</name>
<dbReference type="PANTHER" id="PTHR10108:SF1077">
    <property type="entry name" value="METHYLTRANSFERASE PMT27-RELATED"/>
    <property type="match status" value="1"/>
</dbReference>
<evidence type="ECO:0000256" key="11">
    <source>
        <dbReference type="SAM" id="MobiDB-lite"/>
    </source>
</evidence>
<dbReference type="SUPFAM" id="SSF53335">
    <property type="entry name" value="S-adenosyl-L-methionine-dependent methyltransferases"/>
    <property type="match status" value="2"/>
</dbReference>
<dbReference type="Proteomes" id="UP001605036">
    <property type="component" value="Unassembled WGS sequence"/>
</dbReference>
<evidence type="ECO:0000256" key="6">
    <source>
        <dbReference type="ARBA" id="ARBA00022968"/>
    </source>
</evidence>
<keyword evidence="7 12" id="KW-1133">Transmembrane helix</keyword>
<feature type="compositionally biased region" description="Basic and acidic residues" evidence="11">
    <location>
        <begin position="172"/>
        <end position="200"/>
    </location>
</feature>
<evidence type="ECO:0000313" key="14">
    <source>
        <dbReference type="Proteomes" id="UP001605036"/>
    </source>
</evidence>
<evidence type="ECO:0000256" key="10">
    <source>
        <dbReference type="ARBA" id="ARBA00037847"/>
    </source>
</evidence>
<dbReference type="AlphaFoldDB" id="A0ABD1XQC6"/>
<evidence type="ECO:0000256" key="12">
    <source>
        <dbReference type="SAM" id="Phobius"/>
    </source>
</evidence>
<feature type="compositionally biased region" description="Basic and acidic residues" evidence="11">
    <location>
        <begin position="148"/>
        <end position="162"/>
    </location>
</feature>
<accession>A0ABD1XQC6</accession>
<keyword evidence="5 12" id="KW-0812">Transmembrane</keyword>
<evidence type="ECO:0000256" key="1">
    <source>
        <dbReference type="ARBA" id="ARBA00004606"/>
    </source>
</evidence>
<keyword evidence="8 12" id="KW-0472">Membrane</keyword>
<dbReference type="GO" id="GO:0032259">
    <property type="term" value="P:methylation"/>
    <property type="evidence" value="ECO:0007669"/>
    <property type="project" value="UniProtKB-KW"/>
</dbReference>
<feature type="region of interest" description="Disordered" evidence="11">
    <location>
        <begin position="49"/>
        <end position="211"/>
    </location>
</feature>
<dbReference type="Gene3D" id="3.40.50.150">
    <property type="entry name" value="Vaccinia Virus protein VP39"/>
    <property type="match status" value="1"/>
</dbReference>
<dbReference type="GO" id="GO:0016020">
    <property type="term" value="C:membrane"/>
    <property type="evidence" value="ECO:0007669"/>
    <property type="project" value="UniProtKB-SubCell"/>
</dbReference>
<dbReference type="GO" id="GO:0012505">
    <property type="term" value="C:endomembrane system"/>
    <property type="evidence" value="ECO:0007669"/>
    <property type="project" value="UniProtKB-SubCell"/>
</dbReference>
<comment type="subcellular location">
    <subcellularLocation>
        <location evidence="10">Endomembrane system</location>
        <topology evidence="10">Single-pass membrane protein</topology>
    </subcellularLocation>
    <subcellularLocation>
        <location evidence="1">Membrane</location>
        <topology evidence="1">Single-pass type II membrane protein</topology>
    </subcellularLocation>
</comment>
<proteinExistence type="inferred from homology"/>